<evidence type="ECO:0000313" key="2">
    <source>
        <dbReference type="EMBL" id="KAJ5071674.1"/>
    </source>
</evidence>
<evidence type="ECO:0000313" key="3">
    <source>
        <dbReference type="Proteomes" id="UP001149090"/>
    </source>
</evidence>
<dbReference type="Proteomes" id="UP001149090">
    <property type="component" value="Unassembled WGS sequence"/>
</dbReference>
<sequence>MNFQKLKPLKNRFISLLSQKDELEEIKIQLIKKKEKIQKVDQILLKSKEKIENLNLQMESIKKTWEDKINLKKKEIQNISNQLQKIQLEFQENEKKNLKQIETLKSIFDSKLKEKESLILEMKKTETNLEEIKKEIELKKRRKKTK</sequence>
<comment type="caution">
    <text evidence="2">The sequence shown here is derived from an EMBL/GenBank/DDBJ whole genome shotgun (WGS) entry which is preliminary data.</text>
</comment>
<reference evidence="2" key="1">
    <citation type="submission" date="2022-10" db="EMBL/GenBank/DDBJ databases">
        <title>Novel sulphate-reducing endosymbionts in the free-living metamonad Anaeramoeba.</title>
        <authorList>
            <person name="Jerlstrom-Hultqvist J."/>
            <person name="Cepicka I."/>
            <person name="Gallot-Lavallee L."/>
            <person name="Salas-Leiva D."/>
            <person name="Curtis B.A."/>
            <person name="Zahonova K."/>
            <person name="Pipaliya S."/>
            <person name="Dacks J."/>
            <person name="Roger A.J."/>
        </authorList>
    </citation>
    <scope>NUCLEOTIDE SEQUENCE</scope>
    <source>
        <strain evidence="2">BMAN</strain>
    </source>
</reference>
<proteinExistence type="predicted"/>
<gene>
    <name evidence="2" type="ORF">M0811_10083</name>
</gene>
<keyword evidence="3" id="KW-1185">Reference proteome</keyword>
<dbReference type="AlphaFoldDB" id="A0A9Q0LFY7"/>
<protein>
    <submittedName>
        <fullName evidence="2">Uncharacterized protein</fullName>
    </submittedName>
</protein>
<keyword evidence="1" id="KW-0175">Coiled coil</keyword>
<feature type="coiled-coil region" evidence="1">
    <location>
        <begin position="16"/>
        <end position="142"/>
    </location>
</feature>
<evidence type="ECO:0000256" key="1">
    <source>
        <dbReference type="SAM" id="Coils"/>
    </source>
</evidence>
<name>A0A9Q0LFY7_ANAIG</name>
<organism evidence="2 3">
    <name type="scientific">Anaeramoeba ignava</name>
    <name type="common">Anaerobic marine amoeba</name>
    <dbReference type="NCBI Taxonomy" id="1746090"/>
    <lineage>
        <taxon>Eukaryota</taxon>
        <taxon>Metamonada</taxon>
        <taxon>Anaeramoebidae</taxon>
        <taxon>Anaeramoeba</taxon>
    </lineage>
</organism>
<accession>A0A9Q0LFY7</accession>
<dbReference type="EMBL" id="JAPDFW010000086">
    <property type="protein sequence ID" value="KAJ5071674.1"/>
    <property type="molecule type" value="Genomic_DNA"/>
</dbReference>